<evidence type="ECO:0000256" key="1">
    <source>
        <dbReference type="SAM" id="MobiDB-lite"/>
    </source>
</evidence>
<dbReference type="Pfam" id="PF18058">
    <property type="entry name" value="SbsC_C"/>
    <property type="match status" value="1"/>
</dbReference>
<reference evidence="3" key="1">
    <citation type="submission" date="2021-09" db="EMBL/GenBank/DDBJ databases">
        <title>Genome analysis of Fictibacillus sp. KIGAM418 isolated from marine sediment.</title>
        <authorList>
            <person name="Seo M.-J."/>
            <person name="Cho E.-S."/>
            <person name="Hwang C.Y."/>
        </authorList>
    </citation>
    <scope>NUCLEOTIDE SEQUENCE</scope>
    <source>
        <strain evidence="3">KIGAM418</strain>
    </source>
</reference>
<accession>A0A9X1XEY2</accession>
<dbReference type="AlphaFoldDB" id="A0A9X1XEY2"/>
<comment type="caution">
    <text evidence="3">The sequence shown here is derived from an EMBL/GenBank/DDBJ whole genome shotgun (WGS) entry which is preliminary data.</text>
</comment>
<proteinExistence type="predicted"/>
<feature type="region of interest" description="Disordered" evidence="1">
    <location>
        <begin position="522"/>
        <end position="573"/>
    </location>
</feature>
<feature type="domain" description="SbsC C-terminal" evidence="2">
    <location>
        <begin position="66"/>
        <end position="164"/>
    </location>
</feature>
<feature type="compositionally biased region" description="Acidic residues" evidence="1">
    <location>
        <begin position="523"/>
        <end position="551"/>
    </location>
</feature>
<dbReference type="InterPro" id="IPR041378">
    <property type="entry name" value="S-layer_SbsC_C"/>
</dbReference>
<keyword evidence="4" id="KW-1185">Reference proteome</keyword>
<protein>
    <recommendedName>
        <fullName evidence="2">SbsC C-terminal domain-containing protein</fullName>
    </recommendedName>
</protein>
<dbReference type="EMBL" id="JAIWJX010000004">
    <property type="protein sequence ID" value="MCK6259416.1"/>
    <property type="molecule type" value="Genomic_DNA"/>
</dbReference>
<dbReference type="Proteomes" id="UP001139011">
    <property type="component" value="Unassembled WGS sequence"/>
</dbReference>
<gene>
    <name evidence="3" type="ORF">LCY76_22865</name>
</gene>
<name>A0A9X1XEY2_9BACL</name>
<dbReference type="RefSeq" id="WP_248254787.1">
    <property type="nucleotide sequence ID" value="NZ_JAIWJX010000004.1"/>
</dbReference>
<sequence length="573" mass="61812">MKKSTKKIAIATLASVITLSPIVGQGQQVFAASSTSSTSAEKKAETTVKSFETSTSKLNTNITSASKTLASLDSKLVSSAKSYYSKAYKEVNALKSSSSKTKLLDRVKEGKSTIDYSDKYTAAKAAGARITTAKTTFTKNFSSTNIDDQVDKLQKAIDKELPLFTPLASALKESFKKAYYDPAYAYVTKYKNEVKGTDGVEALEINAGKVNSNVTTAAKTLASIDTKLVSTTKTAYDKSLKSVNALPTNSIKTNLLGRLAKVKAILDYAGKYQAAKSAASRMSAAKSEFTDAFDPDDLSSQVENLTILQKAIDKDLPYFTAIGTVGAQFKVKYYDPAKAYITKYEKEVQVSVLIDKFEEDMNDDVSYSDLRTQYSNIKTALDKLPKSSMKNALVERLKEIIGVLEPAEPQSGYDSPDTGLEIALNSIKIEGAAGAKTYTVKYREDNYNYDDLNAGQFKVYYKDGTSVVLDGDATVLAGDTRQASVVFSDNNGSEAYLIEYGIGLTDNTPIALGTVFWKVQPVEDPDEEYNDDDGSYDDGTEDDGTTDDGTGDGDTGGDNGGDADPFDPGNFGE</sequence>
<organism evidence="3 4">
    <name type="scientific">Fictibacillus marinisediminis</name>
    <dbReference type="NCBI Taxonomy" id="2878389"/>
    <lineage>
        <taxon>Bacteria</taxon>
        <taxon>Bacillati</taxon>
        <taxon>Bacillota</taxon>
        <taxon>Bacilli</taxon>
        <taxon>Bacillales</taxon>
        <taxon>Fictibacillaceae</taxon>
        <taxon>Fictibacillus</taxon>
    </lineage>
</organism>
<evidence type="ECO:0000313" key="3">
    <source>
        <dbReference type="EMBL" id="MCK6259416.1"/>
    </source>
</evidence>
<evidence type="ECO:0000259" key="2">
    <source>
        <dbReference type="Pfam" id="PF18058"/>
    </source>
</evidence>
<evidence type="ECO:0000313" key="4">
    <source>
        <dbReference type="Proteomes" id="UP001139011"/>
    </source>
</evidence>